<dbReference type="EMBL" id="NAAD01000014">
    <property type="protein sequence ID" value="ORJ58775.1"/>
    <property type="molecule type" value="Genomic_DNA"/>
</dbReference>
<feature type="transmembrane region" description="Helical" evidence="1">
    <location>
        <begin position="176"/>
        <end position="194"/>
    </location>
</feature>
<feature type="transmembrane region" description="Helical" evidence="1">
    <location>
        <begin position="223"/>
        <end position="238"/>
    </location>
</feature>
<feature type="transmembrane region" description="Helical" evidence="1">
    <location>
        <begin position="60"/>
        <end position="81"/>
    </location>
</feature>
<feature type="transmembrane region" description="Helical" evidence="1">
    <location>
        <begin position="33"/>
        <end position="48"/>
    </location>
</feature>
<dbReference type="STRING" id="1969733.B5V00_11815"/>
<sequence length="415" mass="46912">MSISVAPALLHAFFVFQFLTVFAGVSATAAKFALGLLAFVLMFVSTIQKRKYVKWHAKDLHANGFLFFLWYAVALMMGLMYGFDAKYVLINVLSLAPIFAFLFIPERVDVEKILNIVVSYSFCSAILGIIEVYLWQDVPFVKHYVDVSLVMKDVHTLNSNLFRDGSLKAFGMFNNALQNGIFMVLGVGIILFRICGHRKKIYWLMLLIYLPAIYFTYTRNVYFTLAAIILFFAVVTMSNKKTLSWLWFFCLGLYAGVMSYSVYHALGIGSFDGDSIMARVISWGIIINDYLLSEKSLLHIVFGYGITQLSGSYAPPTSFWAIDNSLLLVFLGSGLAGVCLFLAWVIHASSYLNKKLGVLRSEKEIRNHHVILVFLFVYLLSGAMNANVFNTQVLLPMVMLLSACFRFGVRKRNFQ</sequence>
<name>A0A1X0Y0Q3_9BACT</name>
<gene>
    <name evidence="2" type="ORF">B5V00_11815</name>
</gene>
<protein>
    <recommendedName>
        <fullName evidence="4">O-Antigen ligase</fullName>
    </recommendedName>
</protein>
<feature type="transmembrane region" description="Helical" evidence="1">
    <location>
        <begin position="116"/>
        <end position="135"/>
    </location>
</feature>
<comment type="caution">
    <text evidence="2">The sequence shown here is derived from an EMBL/GenBank/DDBJ whole genome shotgun (WGS) entry which is preliminary data.</text>
</comment>
<evidence type="ECO:0008006" key="4">
    <source>
        <dbReference type="Google" id="ProtNLM"/>
    </source>
</evidence>
<feature type="transmembrane region" description="Helical" evidence="1">
    <location>
        <begin position="326"/>
        <end position="346"/>
    </location>
</feature>
<feature type="transmembrane region" description="Helical" evidence="1">
    <location>
        <begin position="392"/>
        <end position="409"/>
    </location>
</feature>
<organism evidence="2 3">
    <name type="scientific">Geothermobacter hydrogeniphilus</name>
    <dbReference type="NCBI Taxonomy" id="1969733"/>
    <lineage>
        <taxon>Bacteria</taxon>
        <taxon>Pseudomonadati</taxon>
        <taxon>Thermodesulfobacteriota</taxon>
        <taxon>Desulfuromonadia</taxon>
        <taxon>Desulfuromonadales</taxon>
        <taxon>Geothermobacteraceae</taxon>
        <taxon>Geothermobacter</taxon>
    </lineage>
</organism>
<keyword evidence="1" id="KW-0472">Membrane</keyword>
<feature type="transmembrane region" description="Helical" evidence="1">
    <location>
        <begin position="87"/>
        <end position="104"/>
    </location>
</feature>
<accession>A0A1X0Y0Q3</accession>
<dbReference type="AlphaFoldDB" id="A0A1X0Y0Q3"/>
<proteinExistence type="predicted"/>
<feature type="transmembrane region" description="Helical" evidence="1">
    <location>
        <begin position="201"/>
        <end position="217"/>
    </location>
</feature>
<keyword evidence="1" id="KW-1133">Transmembrane helix</keyword>
<evidence type="ECO:0000256" key="1">
    <source>
        <dbReference type="SAM" id="Phobius"/>
    </source>
</evidence>
<keyword evidence="1" id="KW-0812">Transmembrane</keyword>
<dbReference type="RefSeq" id="WP_085011004.1">
    <property type="nucleotide sequence ID" value="NZ_NAAD01000014.1"/>
</dbReference>
<evidence type="ECO:0000313" key="3">
    <source>
        <dbReference type="Proteomes" id="UP000193136"/>
    </source>
</evidence>
<feature type="transmembrane region" description="Helical" evidence="1">
    <location>
        <begin position="245"/>
        <end position="263"/>
    </location>
</feature>
<dbReference type="Proteomes" id="UP000193136">
    <property type="component" value="Unassembled WGS sequence"/>
</dbReference>
<reference evidence="2 3" key="1">
    <citation type="submission" date="2017-03" db="EMBL/GenBank/DDBJ databases">
        <title>Genome sequence of Geothermobacter sp. EPR-M, Deep-Sea Iron Reducer.</title>
        <authorList>
            <person name="Tully B."/>
            <person name="Savalia P."/>
            <person name="Abuyen K."/>
            <person name="Baughan C."/>
            <person name="Romero E."/>
            <person name="Ronkowski C."/>
            <person name="Torres B."/>
            <person name="Tremblay J."/>
            <person name="Trujillo A."/>
            <person name="Tyler M."/>
            <person name="Perez-Rodriguez I."/>
            <person name="Amend J."/>
        </authorList>
    </citation>
    <scope>NUCLEOTIDE SEQUENCE [LARGE SCALE GENOMIC DNA]</scope>
    <source>
        <strain evidence="2 3">EPR-M</strain>
    </source>
</reference>
<keyword evidence="3" id="KW-1185">Reference proteome</keyword>
<feature type="transmembrane region" description="Helical" evidence="1">
    <location>
        <begin position="367"/>
        <end position="386"/>
    </location>
</feature>
<evidence type="ECO:0000313" key="2">
    <source>
        <dbReference type="EMBL" id="ORJ58775.1"/>
    </source>
</evidence>